<dbReference type="AlphaFoldDB" id="A0AB39TRM0"/>
<evidence type="ECO:0008006" key="3">
    <source>
        <dbReference type="Google" id="ProtNLM"/>
    </source>
</evidence>
<evidence type="ECO:0000256" key="1">
    <source>
        <dbReference type="SAM" id="Phobius"/>
    </source>
</evidence>
<reference evidence="2" key="1">
    <citation type="submission" date="2024-07" db="EMBL/GenBank/DDBJ databases">
        <authorList>
            <person name="Yu S.T."/>
        </authorList>
    </citation>
    <scope>NUCLEOTIDE SEQUENCE</scope>
    <source>
        <strain evidence="2">Y1</strain>
    </source>
</reference>
<dbReference type="RefSeq" id="WP_045708865.1">
    <property type="nucleotide sequence ID" value="NZ_CP163445.1"/>
</dbReference>
<keyword evidence="1" id="KW-0472">Membrane</keyword>
<feature type="transmembrane region" description="Helical" evidence="1">
    <location>
        <begin position="81"/>
        <end position="109"/>
    </location>
</feature>
<sequence>MRINERTVRTGAAWTAVAATLPYLMLKLLWLVGFSVGADNAEALDKLWVPNLLSFGMDAIAFALALVFVRPWGRRVPAGLLAFPMWAATGLLGTILIGVPVSLIADLVLGPQHIAAHQPDPGFSGLAGWVTPLVYGGFSVQGLALITAFLLYARRRWGALVRERIGDLPDSPSIPVQRCLACAAALLAVGVAAARCYWAAGGDAGLPPSLRDNGTRGPAVLDAVTAMMAIAAPLALLMLVFRFRPQRRLIWPALVAWTASGSLVGWGAWLMIMYGTTGTKVQDLHHAVPGLLPLVQCAQVVTGLLVLVAGALALTERGALASGRTAPATAVDVESPE</sequence>
<feature type="transmembrane region" description="Helical" evidence="1">
    <location>
        <begin position="220"/>
        <end position="241"/>
    </location>
</feature>
<accession>A0AB39TRM0</accession>
<feature type="transmembrane region" description="Helical" evidence="1">
    <location>
        <begin position="292"/>
        <end position="314"/>
    </location>
</feature>
<keyword evidence="1" id="KW-1133">Transmembrane helix</keyword>
<keyword evidence="1" id="KW-0812">Transmembrane</keyword>
<gene>
    <name evidence="2" type="ORF">AB2U05_26035</name>
</gene>
<feature type="transmembrane region" description="Helical" evidence="1">
    <location>
        <begin position="253"/>
        <end position="272"/>
    </location>
</feature>
<name>A0AB39TRM0_9ACTN</name>
<proteinExistence type="predicted"/>
<dbReference type="EMBL" id="CP163445">
    <property type="protein sequence ID" value="XDQ81683.1"/>
    <property type="molecule type" value="Genomic_DNA"/>
</dbReference>
<feature type="transmembrane region" description="Helical" evidence="1">
    <location>
        <begin position="179"/>
        <end position="200"/>
    </location>
</feature>
<evidence type="ECO:0000313" key="2">
    <source>
        <dbReference type="EMBL" id="XDQ81683.1"/>
    </source>
</evidence>
<feature type="transmembrane region" description="Helical" evidence="1">
    <location>
        <begin position="12"/>
        <end position="32"/>
    </location>
</feature>
<organism evidence="2">
    <name type="scientific">Streptomyces sp. Y1</name>
    <dbReference type="NCBI Taxonomy" id="3238634"/>
    <lineage>
        <taxon>Bacteria</taxon>
        <taxon>Bacillati</taxon>
        <taxon>Actinomycetota</taxon>
        <taxon>Actinomycetes</taxon>
        <taxon>Kitasatosporales</taxon>
        <taxon>Streptomycetaceae</taxon>
        <taxon>Streptomyces</taxon>
    </lineage>
</organism>
<feature type="transmembrane region" description="Helical" evidence="1">
    <location>
        <begin position="129"/>
        <end position="152"/>
    </location>
</feature>
<protein>
    <recommendedName>
        <fullName evidence="3">MASE1 domain-containing protein</fullName>
    </recommendedName>
</protein>
<feature type="transmembrane region" description="Helical" evidence="1">
    <location>
        <begin position="52"/>
        <end position="69"/>
    </location>
</feature>